<feature type="region of interest" description="Disordered" evidence="1">
    <location>
        <begin position="87"/>
        <end position="135"/>
    </location>
</feature>
<accession>A0ABR8ZGR1</accession>
<feature type="chain" id="PRO_5045165104" description="Lipoprotein" evidence="2">
    <location>
        <begin position="22"/>
        <end position="135"/>
    </location>
</feature>
<feature type="signal peptide" evidence="2">
    <location>
        <begin position="1"/>
        <end position="21"/>
    </location>
</feature>
<gene>
    <name evidence="3" type="ORF">IC610_18975</name>
</gene>
<dbReference type="Proteomes" id="UP000637299">
    <property type="component" value="Unassembled WGS sequence"/>
</dbReference>
<keyword evidence="2" id="KW-0732">Signal</keyword>
<sequence>MKKTLFFVTIFLSFISCTTNYYTVLLSEDTPIYGSSNNESIVTTVPKDTQVFISTKANKKNYKRIKWDSYLGWAYNPSYTTYSAYLSSSSPQSTTKTTGTYTPRSSSGGSVHVKGYTRKDGTYVRPHTRSAPRRR</sequence>
<dbReference type="RefSeq" id="WP_191738298.1">
    <property type="nucleotide sequence ID" value="NZ_JACYFS010000010.1"/>
</dbReference>
<organism evidence="3 4">
    <name type="scientific">Chryseobacterium caseinilyticum</name>
    <dbReference type="NCBI Taxonomy" id="2771428"/>
    <lineage>
        <taxon>Bacteria</taxon>
        <taxon>Pseudomonadati</taxon>
        <taxon>Bacteroidota</taxon>
        <taxon>Flavobacteriia</taxon>
        <taxon>Flavobacteriales</taxon>
        <taxon>Weeksellaceae</taxon>
        <taxon>Chryseobacterium group</taxon>
        <taxon>Chryseobacterium</taxon>
    </lineage>
</organism>
<evidence type="ECO:0000256" key="2">
    <source>
        <dbReference type="SAM" id="SignalP"/>
    </source>
</evidence>
<keyword evidence="4" id="KW-1185">Reference proteome</keyword>
<evidence type="ECO:0000256" key="1">
    <source>
        <dbReference type="SAM" id="MobiDB-lite"/>
    </source>
</evidence>
<dbReference type="PROSITE" id="PS51257">
    <property type="entry name" value="PROKAR_LIPOPROTEIN"/>
    <property type="match status" value="1"/>
</dbReference>
<proteinExistence type="predicted"/>
<reference evidence="3 4" key="1">
    <citation type="submission" date="2020-09" db="EMBL/GenBank/DDBJ databases">
        <title>Genome seq and assembly of Chryseobacterium sp.</title>
        <authorList>
            <person name="Chhetri G."/>
        </authorList>
    </citation>
    <scope>NUCLEOTIDE SEQUENCE [LARGE SCALE GENOMIC DNA]</scope>
    <source>
        <strain evidence="3 4">GCR10</strain>
    </source>
</reference>
<evidence type="ECO:0000313" key="4">
    <source>
        <dbReference type="Proteomes" id="UP000637299"/>
    </source>
</evidence>
<name>A0ABR8ZGR1_9FLAO</name>
<protein>
    <recommendedName>
        <fullName evidence="5">Lipoprotein</fullName>
    </recommendedName>
</protein>
<feature type="compositionally biased region" description="Basic residues" evidence="1">
    <location>
        <begin position="126"/>
        <end position="135"/>
    </location>
</feature>
<evidence type="ECO:0008006" key="5">
    <source>
        <dbReference type="Google" id="ProtNLM"/>
    </source>
</evidence>
<dbReference type="EMBL" id="JACYFS010000010">
    <property type="protein sequence ID" value="MBD8084496.1"/>
    <property type="molecule type" value="Genomic_DNA"/>
</dbReference>
<comment type="caution">
    <text evidence="3">The sequence shown here is derived from an EMBL/GenBank/DDBJ whole genome shotgun (WGS) entry which is preliminary data.</text>
</comment>
<evidence type="ECO:0000313" key="3">
    <source>
        <dbReference type="EMBL" id="MBD8084496.1"/>
    </source>
</evidence>
<feature type="compositionally biased region" description="Low complexity" evidence="1">
    <location>
        <begin position="87"/>
        <end position="106"/>
    </location>
</feature>